<evidence type="ECO:0000256" key="1">
    <source>
        <dbReference type="SAM" id="MobiDB-lite"/>
    </source>
</evidence>
<comment type="caution">
    <text evidence="2">The sequence shown here is derived from an EMBL/GenBank/DDBJ whole genome shotgun (WGS) entry which is preliminary data.</text>
</comment>
<dbReference type="InParanoid" id="A0A212FKU2"/>
<protein>
    <submittedName>
        <fullName evidence="2">Uncharacterized protein</fullName>
    </submittedName>
</protein>
<dbReference type="AlphaFoldDB" id="A0A212FKU2"/>
<feature type="region of interest" description="Disordered" evidence="1">
    <location>
        <begin position="58"/>
        <end position="124"/>
    </location>
</feature>
<proteinExistence type="predicted"/>
<feature type="compositionally biased region" description="Basic and acidic residues" evidence="1">
    <location>
        <begin position="29"/>
        <end position="38"/>
    </location>
</feature>
<dbReference type="eggNOG" id="ENOG502T7VH">
    <property type="taxonomic scope" value="Eukaryota"/>
</dbReference>
<feature type="compositionally biased region" description="Basic residues" evidence="1">
    <location>
        <begin position="77"/>
        <end position="113"/>
    </location>
</feature>
<accession>A0A212FKU2</accession>
<dbReference type="EMBL" id="AGBW02007980">
    <property type="protein sequence ID" value="OWR54357.1"/>
    <property type="molecule type" value="Genomic_DNA"/>
</dbReference>
<feature type="region of interest" description="Disordered" evidence="1">
    <location>
        <begin position="1"/>
        <end position="44"/>
    </location>
</feature>
<evidence type="ECO:0000313" key="3">
    <source>
        <dbReference type="Proteomes" id="UP000007151"/>
    </source>
</evidence>
<gene>
    <name evidence="2" type="ORF">KGM_210483</name>
</gene>
<dbReference type="KEGG" id="dpl:KGM_210483"/>
<feature type="compositionally biased region" description="Acidic residues" evidence="1">
    <location>
        <begin position="1"/>
        <end position="10"/>
    </location>
</feature>
<reference evidence="2 3" key="1">
    <citation type="journal article" date="2011" name="Cell">
        <title>The monarch butterfly genome yields insights into long-distance migration.</title>
        <authorList>
            <person name="Zhan S."/>
            <person name="Merlin C."/>
            <person name="Boore J.L."/>
            <person name="Reppert S.M."/>
        </authorList>
    </citation>
    <scope>NUCLEOTIDE SEQUENCE [LARGE SCALE GENOMIC DNA]</scope>
    <source>
        <strain evidence="2">F-2</strain>
    </source>
</reference>
<name>A0A212FKU2_DANPL</name>
<keyword evidence="3" id="KW-1185">Reference proteome</keyword>
<evidence type="ECO:0000313" key="2">
    <source>
        <dbReference type="EMBL" id="OWR54357.1"/>
    </source>
</evidence>
<organism evidence="2 3">
    <name type="scientific">Danaus plexippus plexippus</name>
    <dbReference type="NCBI Taxonomy" id="278856"/>
    <lineage>
        <taxon>Eukaryota</taxon>
        <taxon>Metazoa</taxon>
        <taxon>Ecdysozoa</taxon>
        <taxon>Arthropoda</taxon>
        <taxon>Hexapoda</taxon>
        <taxon>Insecta</taxon>
        <taxon>Pterygota</taxon>
        <taxon>Neoptera</taxon>
        <taxon>Endopterygota</taxon>
        <taxon>Lepidoptera</taxon>
        <taxon>Glossata</taxon>
        <taxon>Ditrysia</taxon>
        <taxon>Papilionoidea</taxon>
        <taxon>Nymphalidae</taxon>
        <taxon>Danainae</taxon>
        <taxon>Danaini</taxon>
        <taxon>Danaina</taxon>
        <taxon>Danaus</taxon>
        <taxon>Danaus</taxon>
    </lineage>
</organism>
<feature type="compositionally biased region" description="Basic and acidic residues" evidence="1">
    <location>
        <begin position="114"/>
        <end position="123"/>
    </location>
</feature>
<sequence length="305" mass="34765">MENDERDDEQPSTSKKESQRNNSTGDMYVDSHDDDAAHSEMSMPSSATYSFISKLDMAATGPDLPKSPLPKTDNKIHQKRKREKSKRIVGRVEKKRRPLTKRQAIRKAPKRKQKPNEEKKERVSMSTIFTRLSSNSQTPRLSIQAGSCSKFLSPLFVATNSSLADNQALSTPYNEITPDMLHEALRKLTMWKQDVQTTVILDYLITNYPVNKDKEALVIELLEKLKIASLLGIVCRTSENTWSLTHEFQKRMVSKNHVTLFWKMYVDTLRPITARSANEPPKTSKTDEGTATKSRVITIHDEDVL</sequence>
<dbReference type="Proteomes" id="UP000007151">
    <property type="component" value="Unassembled WGS sequence"/>
</dbReference>